<dbReference type="Pfam" id="PF18608">
    <property type="entry name" value="XAF1_C"/>
    <property type="match status" value="1"/>
</dbReference>
<evidence type="ECO:0000256" key="3">
    <source>
        <dbReference type="ARBA" id="ARBA00022833"/>
    </source>
</evidence>
<accession>A0A9D3T7V2</accession>
<proteinExistence type="predicted"/>
<keyword evidence="1" id="KW-0479">Metal-binding</keyword>
<dbReference type="InterPro" id="IPR041386">
    <property type="entry name" value="XAF1_C"/>
</dbReference>
<dbReference type="OrthoDB" id="193703at2759"/>
<dbReference type="GO" id="GO:0005739">
    <property type="term" value="C:mitochondrion"/>
    <property type="evidence" value="ECO:0007669"/>
    <property type="project" value="TreeGrafter"/>
</dbReference>
<keyword evidence="3" id="KW-0862">Zinc</keyword>
<name>A0A9D3T7V2_MEGAT</name>
<protein>
    <recommendedName>
        <fullName evidence="8">XIAP associated factor 1</fullName>
    </recommendedName>
</protein>
<dbReference type="PANTHER" id="PTHR16295:SF17">
    <property type="entry name" value="XIAP-ASSOCIATED FACTOR 1"/>
    <property type="match status" value="1"/>
</dbReference>
<evidence type="ECO:0000259" key="5">
    <source>
        <dbReference type="Pfam" id="PF21366"/>
    </source>
</evidence>
<dbReference type="InterPro" id="IPR051986">
    <property type="entry name" value="Innate_Immune_Apopt_Reg"/>
</dbReference>
<evidence type="ECO:0000256" key="1">
    <source>
        <dbReference type="ARBA" id="ARBA00022723"/>
    </source>
</evidence>
<dbReference type="Gene3D" id="3.30.40.10">
    <property type="entry name" value="Zinc/RING finger domain, C3HC4 (zinc finger)"/>
    <property type="match status" value="2"/>
</dbReference>
<dbReference type="Pfam" id="PF21366">
    <property type="entry name" value="TRAFD1-XIAF1_ZnF"/>
    <property type="match status" value="1"/>
</dbReference>
<gene>
    <name evidence="6" type="ORF">MATL_G00115720</name>
</gene>
<dbReference type="AlphaFoldDB" id="A0A9D3T7V2"/>
<evidence type="ECO:0000313" key="6">
    <source>
        <dbReference type="EMBL" id="KAG7470623.1"/>
    </source>
</evidence>
<dbReference type="Gene3D" id="6.10.250.1730">
    <property type="match status" value="1"/>
</dbReference>
<dbReference type="GO" id="GO:0008270">
    <property type="term" value="F:zinc ion binding"/>
    <property type="evidence" value="ECO:0007669"/>
    <property type="project" value="UniProtKB-KW"/>
</dbReference>
<evidence type="ECO:0000256" key="2">
    <source>
        <dbReference type="ARBA" id="ARBA00022771"/>
    </source>
</evidence>
<organism evidence="6 7">
    <name type="scientific">Megalops atlanticus</name>
    <name type="common">Tarpon</name>
    <name type="synonym">Clupea gigantea</name>
    <dbReference type="NCBI Taxonomy" id="7932"/>
    <lineage>
        <taxon>Eukaryota</taxon>
        <taxon>Metazoa</taxon>
        <taxon>Chordata</taxon>
        <taxon>Craniata</taxon>
        <taxon>Vertebrata</taxon>
        <taxon>Euteleostomi</taxon>
        <taxon>Actinopterygii</taxon>
        <taxon>Neopterygii</taxon>
        <taxon>Teleostei</taxon>
        <taxon>Elopiformes</taxon>
        <taxon>Megalopidae</taxon>
        <taxon>Megalops</taxon>
    </lineage>
</organism>
<dbReference type="InterPro" id="IPR031220">
    <property type="entry name" value="XAF1_C_sf"/>
</dbReference>
<dbReference type="PANTHER" id="PTHR16295">
    <property type="entry name" value="TRAF-TYPE ZINC FINGER PROTEIN-RELATED"/>
    <property type="match status" value="1"/>
</dbReference>
<dbReference type="InterPro" id="IPR013083">
    <property type="entry name" value="Znf_RING/FYVE/PHD"/>
</dbReference>
<sequence>MADKEESKVCSHCDKEVAQSNFALHELHCQRFLCVCPDCEESVPREELEQHRIDQHSQVRCDKCKKKVESCKLQDHEAEECEDRLKSCDYCQLELPWKTLAEHTEACGSRTERCGDCSRYIRLRDREAHALLCSTTPPEGASPQKDKKSTETDARELCFNCMKSFPLYQLEGHQLVCKSSSFSFGGRGIRDEKDLEPNFGVASFFQSRSFQHNRGPMDERDVEDVNQISTCPYCHLALPLFVLQKHEVKCRAVGNWKNTLVE</sequence>
<feature type="domain" description="TRAFD1/XAF1 zinc finger" evidence="5">
    <location>
        <begin position="93"/>
        <end position="133"/>
    </location>
</feature>
<dbReference type="GO" id="GO:0006915">
    <property type="term" value="P:apoptotic process"/>
    <property type="evidence" value="ECO:0007669"/>
    <property type="project" value="InterPro"/>
</dbReference>
<evidence type="ECO:0000259" key="4">
    <source>
        <dbReference type="Pfam" id="PF18608"/>
    </source>
</evidence>
<feature type="domain" description="XIAP-associated factor 1 C-terminal" evidence="4">
    <location>
        <begin position="228"/>
        <end position="259"/>
    </location>
</feature>
<comment type="caution">
    <text evidence="6">The sequence shown here is derived from an EMBL/GenBank/DDBJ whole genome shotgun (WGS) entry which is preliminary data.</text>
</comment>
<keyword evidence="2" id="KW-0863">Zinc-finger</keyword>
<evidence type="ECO:0000313" key="7">
    <source>
        <dbReference type="Proteomes" id="UP001046870"/>
    </source>
</evidence>
<dbReference type="Proteomes" id="UP001046870">
    <property type="component" value="Chromosome 9"/>
</dbReference>
<dbReference type="EMBL" id="JAFDVH010000009">
    <property type="protein sequence ID" value="KAG7470623.1"/>
    <property type="molecule type" value="Genomic_DNA"/>
</dbReference>
<keyword evidence="7" id="KW-1185">Reference proteome</keyword>
<reference evidence="6" key="1">
    <citation type="submission" date="2021-01" db="EMBL/GenBank/DDBJ databases">
        <authorList>
            <person name="Zahm M."/>
            <person name="Roques C."/>
            <person name="Cabau C."/>
            <person name="Klopp C."/>
            <person name="Donnadieu C."/>
            <person name="Jouanno E."/>
            <person name="Lampietro C."/>
            <person name="Louis A."/>
            <person name="Herpin A."/>
            <person name="Echchiki A."/>
            <person name="Berthelot C."/>
            <person name="Parey E."/>
            <person name="Roest-Crollius H."/>
            <person name="Braasch I."/>
            <person name="Postlethwait J."/>
            <person name="Bobe J."/>
            <person name="Montfort J."/>
            <person name="Bouchez O."/>
            <person name="Begum T."/>
            <person name="Mejri S."/>
            <person name="Adams A."/>
            <person name="Chen W.-J."/>
            <person name="Guiguen Y."/>
        </authorList>
    </citation>
    <scope>NUCLEOTIDE SEQUENCE</scope>
    <source>
        <strain evidence="6">YG-15Mar2019-1</strain>
        <tissue evidence="6">Brain</tissue>
    </source>
</reference>
<evidence type="ECO:0008006" key="8">
    <source>
        <dbReference type="Google" id="ProtNLM"/>
    </source>
</evidence>
<dbReference type="InterPro" id="IPR049439">
    <property type="entry name" value="TRAFD1-XIAF1_Znf"/>
</dbReference>